<keyword evidence="1" id="KW-0131">Cell cycle</keyword>
<comment type="caution">
    <text evidence="1">The sequence shown here is derived from an EMBL/GenBank/DDBJ whole genome shotgun (WGS) entry which is preliminary data.</text>
</comment>
<reference evidence="1" key="1">
    <citation type="submission" date="2020-10" db="EMBL/GenBank/DDBJ databases">
        <authorList>
            <person name="Gilroy R."/>
        </authorList>
    </citation>
    <scope>NUCLEOTIDE SEQUENCE</scope>
    <source>
        <strain evidence="1">3924</strain>
    </source>
</reference>
<dbReference type="GO" id="GO:0051301">
    <property type="term" value="P:cell division"/>
    <property type="evidence" value="ECO:0007669"/>
    <property type="project" value="UniProtKB-KW"/>
</dbReference>
<protein>
    <submittedName>
        <fullName evidence="1">Cell division protein FtsQ</fullName>
    </submittedName>
</protein>
<accession>A0A940IE72</accession>
<name>A0A940IE72_9BACT</name>
<gene>
    <name evidence="1" type="ORF">IAC51_02350</name>
</gene>
<proteinExistence type="predicted"/>
<dbReference type="EMBL" id="JADIMV010000044">
    <property type="protein sequence ID" value="MBO8439470.1"/>
    <property type="molecule type" value="Genomic_DNA"/>
</dbReference>
<dbReference type="Proteomes" id="UP000712007">
    <property type="component" value="Unassembled WGS sequence"/>
</dbReference>
<dbReference type="AlphaFoldDB" id="A0A940IE72"/>
<evidence type="ECO:0000313" key="1">
    <source>
        <dbReference type="EMBL" id="MBO8439470.1"/>
    </source>
</evidence>
<sequence length="245" mass="27517">MKPAAKRILVIALCGAAALLIAVVPGLFPPRGGQECAAVNVIVSDFDEYQFVTQKEVEGILKNFGDYPLGKRFDEINMTAIEQEVEKHPMVRRAVCYQTPSGGINVEVTQRIPVFRVMSSAESYYVDDRRETMPVTVRSSAYVPVVSGNVNKEFAVGELYDFVVYLQSDDFLESLVEQIYVRGDGGVELVPRVGDCVIYVGSLERYPAKMDKLKVFYGKVPQRMGWDTYSRINLEYVDQVVCTKR</sequence>
<evidence type="ECO:0000313" key="2">
    <source>
        <dbReference type="Proteomes" id="UP000712007"/>
    </source>
</evidence>
<keyword evidence="1" id="KW-0132">Cell division</keyword>
<organism evidence="1 2">
    <name type="scientific">Candidatus Aphodosoma intestinipullorum</name>
    <dbReference type="NCBI Taxonomy" id="2840674"/>
    <lineage>
        <taxon>Bacteria</taxon>
        <taxon>Pseudomonadati</taxon>
        <taxon>Bacteroidota</taxon>
        <taxon>Bacteroidia</taxon>
        <taxon>Bacteroidales</taxon>
        <taxon>Candidatus Aphodosoma</taxon>
    </lineage>
</organism>
<reference evidence="1" key="2">
    <citation type="journal article" date="2021" name="PeerJ">
        <title>Extensive microbial diversity within the chicken gut microbiome revealed by metagenomics and culture.</title>
        <authorList>
            <person name="Gilroy R."/>
            <person name="Ravi A."/>
            <person name="Getino M."/>
            <person name="Pursley I."/>
            <person name="Horton D.L."/>
            <person name="Alikhan N.F."/>
            <person name="Baker D."/>
            <person name="Gharbi K."/>
            <person name="Hall N."/>
            <person name="Watson M."/>
            <person name="Adriaenssens E.M."/>
            <person name="Foster-Nyarko E."/>
            <person name="Jarju S."/>
            <person name="Secka A."/>
            <person name="Antonio M."/>
            <person name="Oren A."/>
            <person name="Chaudhuri R.R."/>
            <person name="La Ragione R."/>
            <person name="Hildebrand F."/>
            <person name="Pallen M.J."/>
        </authorList>
    </citation>
    <scope>NUCLEOTIDE SEQUENCE</scope>
    <source>
        <strain evidence="1">3924</strain>
    </source>
</reference>